<evidence type="ECO:0000256" key="1">
    <source>
        <dbReference type="SAM" id="MobiDB-lite"/>
    </source>
</evidence>
<organism evidence="2 3">
    <name type="scientific">Chrysophaeum taylorii</name>
    <dbReference type="NCBI Taxonomy" id="2483200"/>
    <lineage>
        <taxon>Eukaryota</taxon>
        <taxon>Sar</taxon>
        <taxon>Stramenopiles</taxon>
        <taxon>Ochrophyta</taxon>
        <taxon>Pelagophyceae</taxon>
        <taxon>Pelagomonadales</taxon>
        <taxon>Pelagomonadaceae</taxon>
        <taxon>Chrysophaeum</taxon>
    </lineage>
</organism>
<accession>A0AAD7UBH0</accession>
<dbReference type="EMBL" id="JAQMWT010000488">
    <property type="protein sequence ID" value="KAJ8600649.1"/>
    <property type="molecule type" value="Genomic_DNA"/>
</dbReference>
<dbReference type="Pfam" id="PF04979">
    <property type="entry name" value="IPP-2"/>
    <property type="match status" value="1"/>
</dbReference>
<evidence type="ECO:0000313" key="3">
    <source>
        <dbReference type="Proteomes" id="UP001230188"/>
    </source>
</evidence>
<reference evidence="2" key="1">
    <citation type="submission" date="2023-01" db="EMBL/GenBank/DDBJ databases">
        <title>Metagenome sequencing of chrysophaentin producing Chrysophaeum taylorii.</title>
        <authorList>
            <person name="Davison J."/>
            <person name="Bewley C."/>
        </authorList>
    </citation>
    <scope>NUCLEOTIDE SEQUENCE</scope>
    <source>
        <strain evidence="2">NIES-1699</strain>
    </source>
</reference>
<gene>
    <name evidence="2" type="ORF">CTAYLR_006928</name>
</gene>
<sequence>MKKISFDEKTIAEHDKERGTRMKIEEPETPFLYYNPATDSATDLEAVAAKLNNGSELPKAVQMAQEMDEETKKAQDFAEKRKGHYDEVARLKEWRKQHPTTNEEEEEDDDLSHK</sequence>
<evidence type="ECO:0000313" key="2">
    <source>
        <dbReference type="EMBL" id="KAJ8600649.1"/>
    </source>
</evidence>
<dbReference type="InterPro" id="IPR007062">
    <property type="entry name" value="PPI-2"/>
</dbReference>
<proteinExistence type="predicted"/>
<comment type="caution">
    <text evidence="2">The sequence shown here is derived from an EMBL/GenBank/DDBJ whole genome shotgun (WGS) entry which is preliminary data.</text>
</comment>
<feature type="compositionally biased region" description="Basic and acidic residues" evidence="1">
    <location>
        <begin position="70"/>
        <end position="96"/>
    </location>
</feature>
<name>A0AAD7UBH0_9STRA</name>
<protein>
    <submittedName>
        <fullName evidence="2">Uncharacterized protein</fullName>
    </submittedName>
</protein>
<keyword evidence="3" id="KW-1185">Reference proteome</keyword>
<feature type="compositionally biased region" description="Acidic residues" evidence="1">
    <location>
        <begin position="102"/>
        <end position="114"/>
    </location>
</feature>
<feature type="region of interest" description="Disordered" evidence="1">
    <location>
        <begin position="68"/>
        <end position="114"/>
    </location>
</feature>
<dbReference type="PANTHER" id="PTHR12398">
    <property type="entry name" value="PROTEIN PHOSPHATASE INHIBITOR"/>
    <property type="match status" value="1"/>
</dbReference>
<feature type="region of interest" description="Disordered" evidence="1">
    <location>
        <begin position="1"/>
        <end position="21"/>
    </location>
</feature>
<dbReference type="Proteomes" id="UP001230188">
    <property type="component" value="Unassembled WGS sequence"/>
</dbReference>
<dbReference type="AlphaFoldDB" id="A0AAD7UBH0"/>
<dbReference type="GO" id="GO:0009966">
    <property type="term" value="P:regulation of signal transduction"/>
    <property type="evidence" value="ECO:0007669"/>
    <property type="project" value="InterPro"/>
</dbReference>
<dbReference type="PANTHER" id="PTHR12398:SF20">
    <property type="entry name" value="PROTEIN PHOSPHATASE 1 REGULATORY INHIBITOR SUBUNIT 2"/>
    <property type="match status" value="1"/>
</dbReference>
<dbReference type="GO" id="GO:0004864">
    <property type="term" value="F:protein phosphatase inhibitor activity"/>
    <property type="evidence" value="ECO:0007669"/>
    <property type="project" value="InterPro"/>
</dbReference>